<dbReference type="InterPro" id="IPR000801">
    <property type="entry name" value="Esterase-like"/>
</dbReference>
<dbReference type="InterPro" id="IPR021764">
    <property type="entry name" value="Enterochelin_esterase_N"/>
</dbReference>
<feature type="domain" description="Enterochelin esterase N-terminal" evidence="6">
    <location>
        <begin position="75"/>
        <end position="203"/>
    </location>
</feature>
<dbReference type="InterPro" id="IPR050583">
    <property type="entry name" value="Mycobacterial_A85_antigen"/>
</dbReference>
<dbReference type="EMBL" id="JAJAQC010000042">
    <property type="protein sequence ID" value="MDA0566812.1"/>
    <property type="molecule type" value="Genomic_DNA"/>
</dbReference>
<dbReference type="GO" id="GO:0008849">
    <property type="term" value="F:enterochelin esterase activity"/>
    <property type="evidence" value="ECO:0007669"/>
    <property type="project" value="InterPro"/>
</dbReference>
<protein>
    <submittedName>
        <fullName evidence="7">Enterochelin esterase</fullName>
        <ecNumber evidence="7">3.1.1.-</ecNumber>
    </submittedName>
</protein>
<gene>
    <name evidence="7" type="primary">fes</name>
    <name evidence="7" type="ORF">LG943_21210</name>
</gene>
<reference evidence="7" key="1">
    <citation type="submission" date="2021-10" db="EMBL/GenBank/DDBJ databases">
        <title>Streptomonospora sp. nov., isolated from mangrove soil.</title>
        <authorList>
            <person name="Chen X."/>
            <person name="Ge X."/>
            <person name="Liu W."/>
        </authorList>
    </citation>
    <scope>NUCLEOTIDE SEQUENCE</scope>
    <source>
        <strain evidence="7">S1-112</strain>
    </source>
</reference>
<evidence type="ECO:0000256" key="5">
    <source>
        <dbReference type="SAM" id="MobiDB-lite"/>
    </source>
</evidence>
<dbReference type="GO" id="GO:0005737">
    <property type="term" value="C:cytoplasm"/>
    <property type="evidence" value="ECO:0007669"/>
    <property type="project" value="UniProtKB-SubCell"/>
</dbReference>
<dbReference type="EC" id="3.1.1.-" evidence="7"/>
<keyword evidence="8" id="KW-1185">Reference proteome</keyword>
<dbReference type="InterPro" id="IPR013783">
    <property type="entry name" value="Ig-like_fold"/>
</dbReference>
<dbReference type="RefSeq" id="WP_270074065.1">
    <property type="nucleotide sequence ID" value="NZ_JAJAQC010000042.1"/>
</dbReference>
<dbReference type="NCBIfam" id="NF007758">
    <property type="entry name" value="PRK10439.1"/>
    <property type="match status" value="1"/>
</dbReference>
<dbReference type="SUPFAM" id="SSF81296">
    <property type="entry name" value="E set domains"/>
    <property type="match status" value="1"/>
</dbReference>
<evidence type="ECO:0000259" key="6">
    <source>
        <dbReference type="Pfam" id="PF11806"/>
    </source>
</evidence>
<name>A0A9X3NN51_9ACTN</name>
<dbReference type="SUPFAM" id="SSF53474">
    <property type="entry name" value="alpha/beta-Hydrolases"/>
    <property type="match status" value="1"/>
</dbReference>
<keyword evidence="2" id="KW-0963">Cytoplasm</keyword>
<evidence type="ECO:0000256" key="1">
    <source>
        <dbReference type="ARBA" id="ARBA00004496"/>
    </source>
</evidence>
<evidence type="ECO:0000313" key="8">
    <source>
        <dbReference type="Proteomes" id="UP001140076"/>
    </source>
</evidence>
<evidence type="ECO:0000313" key="7">
    <source>
        <dbReference type="EMBL" id="MDA0566812.1"/>
    </source>
</evidence>
<feature type="region of interest" description="Disordered" evidence="5">
    <location>
        <begin position="1"/>
        <end position="31"/>
    </location>
</feature>
<dbReference type="GO" id="GO:0005975">
    <property type="term" value="P:carbohydrate metabolic process"/>
    <property type="evidence" value="ECO:0007669"/>
    <property type="project" value="UniProtKB-ARBA"/>
</dbReference>
<evidence type="ECO:0000256" key="4">
    <source>
        <dbReference type="ARBA" id="ARBA00024201"/>
    </source>
</evidence>
<dbReference type="GO" id="GO:0006826">
    <property type="term" value="P:iron ion transport"/>
    <property type="evidence" value="ECO:0007669"/>
    <property type="project" value="InterPro"/>
</dbReference>
<proteinExistence type="inferred from homology"/>
<dbReference type="Pfam" id="PF00756">
    <property type="entry name" value="Esterase"/>
    <property type="match status" value="1"/>
</dbReference>
<keyword evidence="3 7" id="KW-0378">Hydrolase</keyword>
<sequence>MPQTSPAARKPQVTGVPPKGRPPRPPFPRDHAPVVAAAERAAAQGPAAVEAFWRRVRAEGTPVVEPAADPAERLVTFLWRGAGLADVVLVADRSADAESYERNRMARVPGTDLWHLTYRMRADWRCSYAVAPVPADPGAAPPGPADPMLAVRRSRALAAADPADAPAIARWFDALAHSRPDPLARERLDAAWSVVALPEAPAGPRGGEVPPERVRLHQVASTGLGNTREVAVYTPPGAPPEPGGWPVLVLLDGQDWRPTPFLAEVDRMVAARELAPLLVALVPSLDFATRVRELGCHPPFVDFLTATLLPLLRREHGATADPARTVVAGQSLGGLTALFAAHTAPGRIGRALSQSGSLWWPNAPTAEGEAPGSELMLRLLAEAPELPERLHLSVGLHEWTLLGPTRRLRALLEERGAALDYAEFNGGHDRACWQAGLPAALARVTADWPR</sequence>
<accession>A0A9X3NN51</accession>
<evidence type="ECO:0000256" key="3">
    <source>
        <dbReference type="ARBA" id="ARBA00022801"/>
    </source>
</evidence>
<dbReference type="PANTHER" id="PTHR48098">
    <property type="entry name" value="ENTEROCHELIN ESTERASE-RELATED"/>
    <property type="match status" value="1"/>
</dbReference>
<comment type="subcellular location">
    <subcellularLocation>
        <location evidence="1">Cytoplasm</location>
    </subcellularLocation>
</comment>
<evidence type="ECO:0000256" key="2">
    <source>
        <dbReference type="ARBA" id="ARBA00022490"/>
    </source>
</evidence>
<dbReference type="Pfam" id="PF11806">
    <property type="entry name" value="Enterochelin_N"/>
    <property type="match status" value="1"/>
</dbReference>
<dbReference type="InterPro" id="IPR029058">
    <property type="entry name" value="AB_hydrolase_fold"/>
</dbReference>
<dbReference type="PANTHER" id="PTHR48098:SF3">
    <property type="entry name" value="IRON(III) ENTEROBACTIN ESTERASE"/>
    <property type="match status" value="1"/>
</dbReference>
<dbReference type="Gene3D" id="3.40.50.1820">
    <property type="entry name" value="alpha/beta hydrolase"/>
    <property type="match status" value="1"/>
</dbReference>
<dbReference type="InterPro" id="IPR014756">
    <property type="entry name" value="Ig_E-set"/>
</dbReference>
<dbReference type="GO" id="GO:0005506">
    <property type="term" value="F:iron ion binding"/>
    <property type="evidence" value="ECO:0007669"/>
    <property type="project" value="InterPro"/>
</dbReference>
<comment type="similarity">
    <text evidence="4">Belongs to the Fes family.</text>
</comment>
<dbReference type="Gene3D" id="2.60.40.10">
    <property type="entry name" value="Immunoglobulins"/>
    <property type="match status" value="1"/>
</dbReference>
<dbReference type="AlphaFoldDB" id="A0A9X3NN51"/>
<comment type="caution">
    <text evidence="7">The sequence shown here is derived from an EMBL/GenBank/DDBJ whole genome shotgun (WGS) entry which is preliminary data.</text>
</comment>
<organism evidence="7 8">
    <name type="scientific">Streptomonospora mangrovi</name>
    <dbReference type="NCBI Taxonomy" id="2883123"/>
    <lineage>
        <taxon>Bacteria</taxon>
        <taxon>Bacillati</taxon>
        <taxon>Actinomycetota</taxon>
        <taxon>Actinomycetes</taxon>
        <taxon>Streptosporangiales</taxon>
        <taxon>Nocardiopsidaceae</taxon>
        <taxon>Streptomonospora</taxon>
    </lineage>
</organism>
<dbReference type="Proteomes" id="UP001140076">
    <property type="component" value="Unassembled WGS sequence"/>
</dbReference>